<accession>A0A4R9A4L5</accession>
<sequence length="436" mass="47553">MKTNPVQIVRRLQSNGVADVGRRVIRRLYDQFDAAALQFPLLPEDVGDSTRLPNFAALPAGPTFPAAATKDPLTTDPLTTEPLTTEPLTREPLTIGWVCTPPSAGSGGHTTLFRMVAGLTARGHRCILYLYDRHGGDREAQARVIRQGWPQLQVEIRDATEGIRGVDAVVASSWETAHVLASRIRERASLLYFIQDFEPYFYPRGSLQALAEDSYRFGFTNIALGEMVAQELAALEIPRLVAPFGCDTDVYSLSNRGARSGVVFYAKPGVDRRGFLLAQRGLEEFHERHPEQQIHVYGDPIRNWRTPVTRHERLTPVQLNQLYNASLAGIAMSFTNISLVAEEMLACGTIPIVNDSVGSRADLRNPHVSWALPTAGGIADALSRVVEGESQSERSVAASESVRQGWGAAQQIVAAAIVEAVARRGSRALPPAAVTA</sequence>
<dbReference type="OrthoDB" id="7615426at2"/>
<feature type="domain" description="WsaF N-terminal" evidence="2">
    <location>
        <begin position="163"/>
        <end position="224"/>
    </location>
</feature>
<reference evidence="4 5" key="1">
    <citation type="submission" date="2019-03" db="EMBL/GenBank/DDBJ databases">
        <title>Genomics of glacier-inhabiting Cryobacterium strains.</title>
        <authorList>
            <person name="Liu Q."/>
            <person name="Xin Y.-H."/>
        </authorList>
    </citation>
    <scope>NUCLEOTIDE SEQUENCE [LARGE SCALE GENOMIC DNA]</scope>
    <source>
        <strain evidence="4 5">Hh14</strain>
    </source>
</reference>
<dbReference type="InterPro" id="IPR055050">
    <property type="entry name" value="WsaF_C"/>
</dbReference>
<dbReference type="RefSeq" id="WP_134518865.1">
    <property type="nucleotide sequence ID" value="NZ_SOHE01000031.1"/>
</dbReference>
<protein>
    <submittedName>
        <fullName evidence="4">Glycosyltransferase family 1 protein</fullName>
    </submittedName>
</protein>
<dbReference type="Pfam" id="PF22772">
    <property type="entry name" value="WsaF_C"/>
    <property type="match status" value="1"/>
</dbReference>
<dbReference type="Proteomes" id="UP000297447">
    <property type="component" value="Unassembled WGS sequence"/>
</dbReference>
<evidence type="ECO:0000313" key="5">
    <source>
        <dbReference type="Proteomes" id="UP000297447"/>
    </source>
</evidence>
<dbReference type="Gene3D" id="3.40.50.11090">
    <property type="match status" value="1"/>
</dbReference>
<evidence type="ECO:0000259" key="3">
    <source>
        <dbReference type="Pfam" id="PF22772"/>
    </source>
</evidence>
<evidence type="ECO:0000259" key="2">
    <source>
        <dbReference type="Pfam" id="PF21374"/>
    </source>
</evidence>
<dbReference type="Pfam" id="PF21374">
    <property type="entry name" value="WsaF_N"/>
    <property type="match status" value="1"/>
</dbReference>
<dbReference type="InterPro" id="IPR048510">
    <property type="entry name" value="WsaF_N"/>
</dbReference>
<feature type="domain" description="WsaF C-terminal" evidence="3">
    <location>
        <begin position="262"/>
        <end position="382"/>
    </location>
</feature>
<name>A0A4R9A4L5_9MICO</name>
<proteinExistence type="predicted"/>
<gene>
    <name evidence="4" type="ORF">E3T55_07010</name>
</gene>
<evidence type="ECO:0000256" key="1">
    <source>
        <dbReference type="SAM" id="MobiDB-lite"/>
    </source>
</evidence>
<keyword evidence="5" id="KW-1185">Reference proteome</keyword>
<organism evidence="4 5">
    <name type="scientific">Cryobacterium frigoriphilum</name>
    <dbReference type="NCBI Taxonomy" id="1259150"/>
    <lineage>
        <taxon>Bacteria</taxon>
        <taxon>Bacillati</taxon>
        <taxon>Actinomycetota</taxon>
        <taxon>Actinomycetes</taxon>
        <taxon>Micrococcales</taxon>
        <taxon>Microbacteriaceae</taxon>
        <taxon>Cryobacterium</taxon>
    </lineage>
</organism>
<keyword evidence="4" id="KW-0808">Transferase</keyword>
<dbReference type="Gene3D" id="3.40.50.2000">
    <property type="entry name" value="Glycogen Phosphorylase B"/>
    <property type="match status" value="1"/>
</dbReference>
<comment type="caution">
    <text evidence="4">The sequence shown here is derived from an EMBL/GenBank/DDBJ whole genome shotgun (WGS) entry which is preliminary data.</text>
</comment>
<dbReference type="GO" id="GO:0016740">
    <property type="term" value="F:transferase activity"/>
    <property type="evidence" value="ECO:0007669"/>
    <property type="project" value="UniProtKB-KW"/>
</dbReference>
<evidence type="ECO:0000313" key="4">
    <source>
        <dbReference type="EMBL" id="TFD52127.1"/>
    </source>
</evidence>
<dbReference type="EMBL" id="SOHE01000031">
    <property type="protein sequence ID" value="TFD52127.1"/>
    <property type="molecule type" value="Genomic_DNA"/>
</dbReference>
<feature type="compositionally biased region" description="Low complexity" evidence="1">
    <location>
        <begin position="72"/>
        <end position="84"/>
    </location>
</feature>
<feature type="region of interest" description="Disordered" evidence="1">
    <location>
        <begin position="63"/>
        <end position="84"/>
    </location>
</feature>
<dbReference type="SUPFAM" id="SSF53756">
    <property type="entry name" value="UDP-Glycosyltransferase/glycogen phosphorylase"/>
    <property type="match status" value="1"/>
</dbReference>
<dbReference type="GO" id="GO:0030247">
    <property type="term" value="F:polysaccharide binding"/>
    <property type="evidence" value="ECO:0007669"/>
    <property type="project" value="InterPro"/>
</dbReference>
<dbReference type="AlphaFoldDB" id="A0A4R9A4L5"/>